<evidence type="ECO:0000259" key="6">
    <source>
        <dbReference type="Pfam" id="PF00881"/>
    </source>
</evidence>
<protein>
    <submittedName>
        <fullName evidence="7">Nitroreductase</fullName>
    </submittedName>
</protein>
<name>A0A1W1XC00_9CLOT</name>
<evidence type="ECO:0000256" key="5">
    <source>
        <dbReference type="ARBA" id="ARBA00023002"/>
    </source>
</evidence>
<dbReference type="SUPFAM" id="SSF55469">
    <property type="entry name" value="FMN-dependent nitroreductase-like"/>
    <property type="match status" value="1"/>
</dbReference>
<keyword evidence="5" id="KW-0560">Oxidoreductase</keyword>
<dbReference type="GO" id="GO:0016491">
    <property type="term" value="F:oxidoreductase activity"/>
    <property type="evidence" value="ECO:0007669"/>
    <property type="project" value="UniProtKB-KW"/>
</dbReference>
<organism evidence="7 8">
    <name type="scientific">Clostridium acidisoli DSM 12555</name>
    <dbReference type="NCBI Taxonomy" id="1121291"/>
    <lineage>
        <taxon>Bacteria</taxon>
        <taxon>Bacillati</taxon>
        <taxon>Bacillota</taxon>
        <taxon>Clostridia</taxon>
        <taxon>Eubacteriales</taxon>
        <taxon>Clostridiaceae</taxon>
        <taxon>Clostridium</taxon>
    </lineage>
</organism>
<dbReference type="AlphaFoldDB" id="A0A1W1XC00"/>
<proteinExistence type="inferred from homology"/>
<evidence type="ECO:0000256" key="3">
    <source>
        <dbReference type="ARBA" id="ARBA00022630"/>
    </source>
</evidence>
<keyword evidence="3" id="KW-0285">Flavoprotein</keyword>
<dbReference type="PANTHER" id="PTHR43673:SF2">
    <property type="entry name" value="NITROREDUCTASE"/>
    <property type="match status" value="1"/>
</dbReference>
<sequence length="187" mass="21071">MDFYDVINKRKGIKKFKNTEISDEKLGRIINAAMSAPSWKNKTSYKFVIVDDKHKKDAIAEAIRNSSDEAKNAIKDAPIVSIVVGEPEDSGNIDGKPFYLVDGAIALEHFVLAASNEGYGTCWIASFDEDIIRRELSIPFNFKVIALSPLGEIEEEKPHNPMKNVNEHVFINDWNSPFSKRKEKVLS</sequence>
<dbReference type="EMBL" id="FWXH01000003">
    <property type="protein sequence ID" value="SMC21051.1"/>
    <property type="molecule type" value="Genomic_DNA"/>
</dbReference>
<dbReference type="CDD" id="cd02139">
    <property type="entry name" value="nitroreductase"/>
    <property type="match status" value="1"/>
</dbReference>
<keyword evidence="4" id="KW-0288">FMN</keyword>
<dbReference type="Proteomes" id="UP000192468">
    <property type="component" value="Unassembled WGS sequence"/>
</dbReference>
<evidence type="ECO:0000256" key="4">
    <source>
        <dbReference type="ARBA" id="ARBA00022643"/>
    </source>
</evidence>
<dbReference type="InterPro" id="IPR000415">
    <property type="entry name" value="Nitroreductase-like"/>
</dbReference>
<reference evidence="7 8" key="1">
    <citation type="submission" date="2017-04" db="EMBL/GenBank/DDBJ databases">
        <authorList>
            <person name="Afonso C.L."/>
            <person name="Miller P.J."/>
            <person name="Scott M.A."/>
            <person name="Spackman E."/>
            <person name="Goraichik I."/>
            <person name="Dimitrov K.M."/>
            <person name="Suarez D.L."/>
            <person name="Swayne D.E."/>
        </authorList>
    </citation>
    <scope>NUCLEOTIDE SEQUENCE [LARGE SCALE GENOMIC DNA]</scope>
    <source>
        <strain evidence="7 8">DSM 12555</strain>
    </source>
</reference>
<dbReference type="PANTHER" id="PTHR43673">
    <property type="entry name" value="NAD(P)H NITROREDUCTASE YDGI-RELATED"/>
    <property type="match status" value="1"/>
</dbReference>
<comment type="similarity">
    <text evidence="2">Belongs to the nitroreductase family.</text>
</comment>
<evidence type="ECO:0000313" key="7">
    <source>
        <dbReference type="EMBL" id="SMC21051.1"/>
    </source>
</evidence>
<dbReference type="Pfam" id="PF00881">
    <property type="entry name" value="Nitroreductase"/>
    <property type="match status" value="1"/>
</dbReference>
<dbReference type="InterPro" id="IPR029479">
    <property type="entry name" value="Nitroreductase"/>
</dbReference>
<dbReference type="RefSeq" id="WP_084114628.1">
    <property type="nucleotide sequence ID" value="NZ_FWXH01000003.1"/>
</dbReference>
<accession>A0A1W1XC00</accession>
<feature type="domain" description="Nitroreductase" evidence="6">
    <location>
        <begin position="7"/>
        <end position="151"/>
    </location>
</feature>
<evidence type="ECO:0000313" key="8">
    <source>
        <dbReference type="Proteomes" id="UP000192468"/>
    </source>
</evidence>
<dbReference type="STRING" id="1121291.SAMN02745134_01179"/>
<keyword evidence="8" id="KW-1185">Reference proteome</keyword>
<dbReference type="OrthoDB" id="9812105at2"/>
<evidence type="ECO:0000256" key="1">
    <source>
        <dbReference type="ARBA" id="ARBA00001917"/>
    </source>
</evidence>
<evidence type="ECO:0000256" key="2">
    <source>
        <dbReference type="ARBA" id="ARBA00007118"/>
    </source>
</evidence>
<dbReference type="Gene3D" id="3.40.109.10">
    <property type="entry name" value="NADH Oxidase"/>
    <property type="match status" value="1"/>
</dbReference>
<comment type="cofactor">
    <cofactor evidence="1">
        <name>FMN</name>
        <dbReference type="ChEBI" id="CHEBI:58210"/>
    </cofactor>
</comment>
<gene>
    <name evidence="7" type="ORF">SAMN02745134_01179</name>
</gene>